<protein>
    <submittedName>
        <fullName evidence="8">Major facilitator superfamily MFS_1</fullName>
    </submittedName>
</protein>
<proteinExistence type="predicted"/>
<feature type="transmembrane region" description="Helical" evidence="6">
    <location>
        <begin position="142"/>
        <end position="161"/>
    </location>
</feature>
<dbReference type="CDD" id="cd17324">
    <property type="entry name" value="MFS_NepI_like"/>
    <property type="match status" value="1"/>
</dbReference>
<name>C7R5E4_JONDD</name>
<dbReference type="HOGENOM" id="CLU_001265_61_2_11"/>
<dbReference type="EMBL" id="CP001706">
    <property type="protein sequence ID" value="ACV09217.1"/>
    <property type="molecule type" value="Genomic_DNA"/>
</dbReference>
<accession>C7R5E4</accession>
<feature type="transmembrane region" description="Helical" evidence="6">
    <location>
        <begin position="252"/>
        <end position="271"/>
    </location>
</feature>
<dbReference type="InterPro" id="IPR036259">
    <property type="entry name" value="MFS_trans_sf"/>
</dbReference>
<dbReference type="InterPro" id="IPR011701">
    <property type="entry name" value="MFS"/>
</dbReference>
<feature type="transmembrane region" description="Helical" evidence="6">
    <location>
        <begin position="85"/>
        <end position="104"/>
    </location>
</feature>
<dbReference type="GO" id="GO:0005886">
    <property type="term" value="C:plasma membrane"/>
    <property type="evidence" value="ECO:0007669"/>
    <property type="project" value="UniProtKB-SubCell"/>
</dbReference>
<dbReference type="RefSeq" id="WP_015771845.1">
    <property type="nucleotide sequence ID" value="NC_013174.1"/>
</dbReference>
<dbReference type="GO" id="GO:0022857">
    <property type="term" value="F:transmembrane transporter activity"/>
    <property type="evidence" value="ECO:0007669"/>
    <property type="project" value="InterPro"/>
</dbReference>
<feature type="transmembrane region" description="Helical" evidence="6">
    <location>
        <begin position="16"/>
        <end position="45"/>
    </location>
</feature>
<keyword evidence="2" id="KW-1003">Cell membrane</keyword>
<keyword evidence="5 6" id="KW-0472">Membrane</keyword>
<evidence type="ECO:0000313" key="9">
    <source>
        <dbReference type="Proteomes" id="UP000000628"/>
    </source>
</evidence>
<feature type="transmembrane region" description="Helical" evidence="6">
    <location>
        <begin position="57"/>
        <end position="78"/>
    </location>
</feature>
<feature type="transmembrane region" description="Helical" evidence="6">
    <location>
        <begin position="216"/>
        <end position="237"/>
    </location>
</feature>
<dbReference type="SUPFAM" id="SSF103473">
    <property type="entry name" value="MFS general substrate transporter"/>
    <property type="match status" value="1"/>
</dbReference>
<reference evidence="8 9" key="1">
    <citation type="journal article" date="2009" name="Stand. Genomic Sci.">
        <title>Complete genome sequence of Jonesia denitrificans type strain (Prevot 55134).</title>
        <authorList>
            <person name="Pukall R."/>
            <person name="Gehrich-Schroter G."/>
            <person name="Lapidus A."/>
            <person name="Nolan M."/>
            <person name="Glavina Del Rio T."/>
            <person name="Lucas S."/>
            <person name="Chen F."/>
            <person name="Tice H."/>
            <person name="Pitluck S."/>
            <person name="Cheng J.F."/>
            <person name="Copeland A."/>
            <person name="Saunders E."/>
            <person name="Brettin T."/>
            <person name="Detter J.C."/>
            <person name="Bruce D."/>
            <person name="Goodwin L."/>
            <person name="Pati A."/>
            <person name="Ivanova N."/>
            <person name="Mavromatis K."/>
            <person name="Ovchinnikova G."/>
            <person name="Chen A."/>
            <person name="Palaniappan K."/>
            <person name="Land M."/>
            <person name="Hauser L."/>
            <person name="Chang Y.J."/>
            <person name="Jeffries C.D."/>
            <person name="Chain P."/>
            <person name="Goker M."/>
            <person name="Bristow J."/>
            <person name="Eisen J.A."/>
            <person name="Markowitz V."/>
            <person name="Hugenholtz P."/>
            <person name="Kyrpides N.C."/>
            <person name="Klenk H.P."/>
            <person name="Han C."/>
        </authorList>
    </citation>
    <scope>NUCLEOTIDE SEQUENCE [LARGE SCALE GENOMIC DNA]</scope>
    <source>
        <strain evidence="9">ATCC 14870 / DSM 20603 / BCRC 15368 / CIP 55.134 / JCM 11481 / NBRC 15587 / NCTC 10816 / Prevot 55134</strain>
    </source>
</reference>
<evidence type="ECO:0000256" key="5">
    <source>
        <dbReference type="ARBA" id="ARBA00023136"/>
    </source>
</evidence>
<evidence type="ECO:0000256" key="3">
    <source>
        <dbReference type="ARBA" id="ARBA00022692"/>
    </source>
</evidence>
<sequence>MTTTSTTPTPRFTARVYLALGALALGGFTIGTTEFATMGILMYIASDLTVTEATAGHAITAYAMGVVVGAPLIAIATARLSRSRLIVLLMALYAVANTLSAFAPDLTWLIVGRFIAGLPHGVFFGVGAVVGTAIVGPAKRGFAMSIMLGGLTVANVVGVPLSSWLGHVMGWRASFIAVGILGALAVVILLMALPAVSAEPGASPASELASMKNPRLWWVFVGSAVGFGGMFAIYSYVQPMAVLGAGVSDRVIPLLLALFGTGMTVGIGFAGRMMDRNVRLTVTVGFVSTSVALVFLGFTGHMPVWLFVGVFFVGFTAQYLALGLQGLLMDLSPKAPSLGAALCHSALNLANANGAFLGGVVLAATTGYQGLAWLGLGLTVLGFAMIQITTRTHDARDSKVQQVLQSLE</sequence>
<keyword evidence="9" id="KW-1185">Reference proteome</keyword>
<feature type="domain" description="Major facilitator superfamily (MFS) profile" evidence="7">
    <location>
        <begin position="19"/>
        <end position="394"/>
    </location>
</feature>
<dbReference type="PANTHER" id="PTHR43124:SF3">
    <property type="entry name" value="CHLORAMPHENICOL EFFLUX PUMP RV0191"/>
    <property type="match status" value="1"/>
</dbReference>
<evidence type="ECO:0000256" key="2">
    <source>
        <dbReference type="ARBA" id="ARBA00022475"/>
    </source>
</evidence>
<keyword evidence="4 6" id="KW-1133">Transmembrane helix</keyword>
<feature type="transmembrane region" description="Helical" evidence="6">
    <location>
        <begin position="304"/>
        <end position="328"/>
    </location>
</feature>
<dbReference type="Gene3D" id="1.20.1250.20">
    <property type="entry name" value="MFS general substrate transporter like domains"/>
    <property type="match status" value="2"/>
</dbReference>
<dbReference type="KEGG" id="jde:Jden_1569"/>
<gene>
    <name evidence="8" type="ordered locus">Jden_1569</name>
</gene>
<evidence type="ECO:0000259" key="7">
    <source>
        <dbReference type="PROSITE" id="PS50850"/>
    </source>
</evidence>
<feature type="transmembrane region" description="Helical" evidence="6">
    <location>
        <begin position="173"/>
        <end position="196"/>
    </location>
</feature>
<dbReference type="AlphaFoldDB" id="C7R5E4"/>
<evidence type="ECO:0000256" key="6">
    <source>
        <dbReference type="SAM" id="Phobius"/>
    </source>
</evidence>
<dbReference type="Pfam" id="PF07690">
    <property type="entry name" value="MFS_1"/>
    <property type="match status" value="2"/>
</dbReference>
<dbReference type="InterPro" id="IPR020846">
    <property type="entry name" value="MFS_dom"/>
</dbReference>
<evidence type="ECO:0000256" key="4">
    <source>
        <dbReference type="ARBA" id="ARBA00022989"/>
    </source>
</evidence>
<dbReference type="PANTHER" id="PTHR43124">
    <property type="entry name" value="PURINE EFFLUX PUMP PBUE"/>
    <property type="match status" value="1"/>
</dbReference>
<dbReference type="STRING" id="471856.Jden_1569"/>
<keyword evidence="3 6" id="KW-0812">Transmembrane</keyword>
<dbReference type="InterPro" id="IPR050189">
    <property type="entry name" value="MFS_Efflux_Transporters"/>
</dbReference>
<evidence type="ECO:0000313" key="8">
    <source>
        <dbReference type="EMBL" id="ACV09217.1"/>
    </source>
</evidence>
<organism evidence="8 9">
    <name type="scientific">Jonesia denitrificans (strain ATCC 14870 / DSM 20603 / BCRC 15368 / CIP 55.134 / JCM 11481 / NBRC 15587 / NCTC 10816 / Prevot 55134)</name>
    <name type="common">Listeria denitrificans</name>
    <dbReference type="NCBI Taxonomy" id="471856"/>
    <lineage>
        <taxon>Bacteria</taxon>
        <taxon>Bacillati</taxon>
        <taxon>Actinomycetota</taxon>
        <taxon>Actinomycetes</taxon>
        <taxon>Micrococcales</taxon>
        <taxon>Jonesiaceae</taxon>
        <taxon>Jonesia</taxon>
    </lineage>
</organism>
<feature type="transmembrane region" description="Helical" evidence="6">
    <location>
        <begin position="110"/>
        <end position="135"/>
    </location>
</feature>
<dbReference type="PROSITE" id="PS50850">
    <property type="entry name" value="MFS"/>
    <property type="match status" value="1"/>
</dbReference>
<dbReference type="eggNOG" id="COG2814">
    <property type="taxonomic scope" value="Bacteria"/>
</dbReference>
<comment type="subcellular location">
    <subcellularLocation>
        <location evidence="1">Cell membrane</location>
        <topology evidence="1">Multi-pass membrane protein</topology>
    </subcellularLocation>
</comment>
<evidence type="ECO:0000256" key="1">
    <source>
        <dbReference type="ARBA" id="ARBA00004651"/>
    </source>
</evidence>
<feature type="transmembrane region" description="Helical" evidence="6">
    <location>
        <begin position="278"/>
        <end position="298"/>
    </location>
</feature>
<dbReference type="Proteomes" id="UP000000628">
    <property type="component" value="Chromosome"/>
</dbReference>
<feature type="transmembrane region" description="Helical" evidence="6">
    <location>
        <begin position="340"/>
        <end position="364"/>
    </location>
</feature>
<feature type="transmembrane region" description="Helical" evidence="6">
    <location>
        <begin position="370"/>
        <end position="389"/>
    </location>
</feature>